<reference evidence="2 3" key="1">
    <citation type="submission" date="2017-06" db="EMBL/GenBank/DDBJ databases">
        <title>Draft genome sequence of anaerobic fermentative bacterium Anaeromicrobium sediminis DY2726D isolated from West Pacific Ocean sediments.</title>
        <authorList>
            <person name="Zeng X."/>
        </authorList>
    </citation>
    <scope>NUCLEOTIDE SEQUENCE [LARGE SCALE GENOMIC DNA]</scope>
    <source>
        <strain evidence="2 3">DY2726D</strain>
    </source>
</reference>
<sequence>MIKYIKKKKYCLFIFIILNLIVFSYEEASRAITIKERAIKVDSNFSKIKESLKNANEYLSEYESKKAKLNNEKKDFFINLEEDKAITLIEKFFNMNNLNLINIGLVKEENISSTFNCWLINTEFSGTFEEIINLLSSLRNYEKNIIISEVDLRKLEKGLIKGNMNLCVYNIEEKNALTIIPQVMYFPIEINNNPFNRIEKEEKTIDKSQSLPYFKYGPNLLTKGSTVESTLTFNEDFVKIDYKFYGNGATKLILFFNKDIPITKETKILRCEIVGIEDENILAEMIIKDNERTIHKIMPTRNEGDYLFDLNGIETTSVIQRLEFSIKTKKNGSIYIKSIYMSEEI</sequence>
<evidence type="ECO:0000313" key="3">
    <source>
        <dbReference type="Proteomes" id="UP000216024"/>
    </source>
</evidence>
<organism evidence="2 3">
    <name type="scientific">Anaeromicrobium sediminis</name>
    <dbReference type="NCBI Taxonomy" id="1478221"/>
    <lineage>
        <taxon>Bacteria</taxon>
        <taxon>Bacillati</taxon>
        <taxon>Bacillota</taxon>
        <taxon>Clostridia</taxon>
        <taxon>Peptostreptococcales</taxon>
        <taxon>Thermotaleaceae</taxon>
        <taxon>Anaeromicrobium</taxon>
    </lineage>
</organism>
<evidence type="ECO:0000313" key="2">
    <source>
        <dbReference type="EMBL" id="PAB60947.1"/>
    </source>
</evidence>
<proteinExistence type="predicted"/>
<name>A0A267MNF2_9FIRM</name>
<dbReference type="InterPro" id="IPR014717">
    <property type="entry name" value="Transl_elong_EF1B/ribsomal_bS6"/>
</dbReference>
<gene>
    <name evidence="2" type="ORF">CCE28_00505</name>
</gene>
<protein>
    <submittedName>
        <fullName evidence="2">Uncharacterized protein</fullName>
    </submittedName>
</protein>
<keyword evidence="1" id="KW-0175">Coiled coil</keyword>
<feature type="coiled-coil region" evidence="1">
    <location>
        <begin position="52"/>
        <end position="79"/>
    </location>
</feature>
<accession>A0A267MNF2</accession>
<comment type="caution">
    <text evidence="2">The sequence shown here is derived from an EMBL/GenBank/DDBJ whole genome shotgun (WGS) entry which is preliminary data.</text>
</comment>
<evidence type="ECO:0000256" key="1">
    <source>
        <dbReference type="SAM" id="Coils"/>
    </source>
</evidence>
<dbReference type="Proteomes" id="UP000216024">
    <property type="component" value="Unassembled WGS sequence"/>
</dbReference>
<dbReference type="Gene3D" id="3.30.70.60">
    <property type="match status" value="1"/>
</dbReference>
<dbReference type="AlphaFoldDB" id="A0A267MNF2"/>
<keyword evidence="3" id="KW-1185">Reference proteome</keyword>
<dbReference type="EMBL" id="NIBG01000001">
    <property type="protein sequence ID" value="PAB60947.1"/>
    <property type="molecule type" value="Genomic_DNA"/>
</dbReference>